<sequence length="54" mass="6266">MGIELQNNLMLISIVPFYIYVIIKGNPPLGKYHYQLKTTIMIIETRKTAKKNGR</sequence>
<evidence type="ECO:0000313" key="1">
    <source>
        <dbReference type="EMBL" id="SDN08197.1"/>
    </source>
</evidence>
<protein>
    <submittedName>
        <fullName evidence="1">Uncharacterized protein</fullName>
    </submittedName>
</protein>
<accession>A0A1G9YGM6</accession>
<organism evidence="1 2">
    <name type="scientific">Tenuibacillus multivorans</name>
    <dbReference type="NCBI Taxonomy" id="237069"/>
    <lineage>
        <taxon>Bacteria</taxon>
        <taxon>Bacillati</taxon>
        <taxon>Bacillota</taxon>
        <taxon>Bacilli</taxon>
        <taxon>Bacillales</taxon>
        <taxon>Bacillaceae</taxon>
        <taxon>Tenuibacillus</taxon>
    </lineage>
</organism>
<evidence type="ECO:0000313" key="2">
    <source>
        <dbReference type="Proteomes" id="UP000199334"/>
    </source>
</evidence>
<reference evidence="1 2" key="1">
    <citation type="submission" date="2016-10" db="EMBL/GenBank/DDBJ databases">
        <authorList>
            <person name="de Groot N.N."/>
        </authorList>
    </citation>
    <scope>NUCLEOTIDE SEQUENCE [LARGE SCALE GENOMIC DNA]</scope>
    <source>
        <strain evidence="1 2">CGMCC 1.3442</strain>
    </source>
</reference>
<name>A0A1G9YGM6_9BACI</name>
<proteinExistence type="predicted"/>
<dbReference type="AlphaFoldDB" id="A0A1G9YGM6"/>
<dbReference type="Proteomes" id="UP000199334">
    <property type="component" value="Unassembled WGS sequence"/>
</dbReference>
<dbReference type="EMBL" id="FNIG01000002">
    <property type="protein sequence ID" value="SDN08197.1"/>
    <property type="molecule type" value="Genomic_DNA"/>
</dbReference>
<gene>
    <name evidence="1" type="ORF">SAMN05216498_1392</name>
</gene>
<keyword evidence="2" id="KW-1185">Reference proteome</keyword>